<dbReference type="AlphaFoldDB" id="A0A6A4GB08"/>
<sequence length="228" mass="25014">MDPIQEAKGLNFYSRAAERYAEVSLGERSRRHKRGWGNEEMYASESYAEFPPIPMITSELPKPSPMTLHIQTNDLRNLHISQPNQPASSPTMMSAWLTNVHKSATAIWTSVLPLFAVPVAVAPNKTSTSTVMTPTRPRPHVTLTSNSNFGSPARTHVLLTPAAATTASATSPDYVAFTDAYTLTSFTDHATVLSERRASIAFFNHEEISSEIPIQVARSQSQISTPTD</sequence>
<protein>
    <submittedName>
        <fullName evidence="1">Uncharacterized protein</fullName>
    </submittedName>
</protein>
<proteinExistence type="predicted"/>
<keyword evidence="2" id="KW-1185">Reference proteome</keyword>
<dbReference type="Proteomes" id="UP000799118">
    <property type="component" value="Unassembled WGS sequence"/>
</dbReference>
<evidence type="ECO:0000313" key="1">
    <source>
        <dbReference type="EMBL" id="KAE9382674.1"/>
    </source>
</evidence>
<gene>
    <name evidence="1" type="ORF">BT96DRAFT_1010223</name>
</gene>
<accession>A0A6A4GB08</accession>
<evidence type="ECO:0000313" key="2">
    <source>
        <dbReference type="Proteomes" id="UP000799118"/>
    </source>
</evidence>
<dbReference type="OrthoDB" id="2590590at2759"/>
<reference evidence="1" key="1">
    <citation type="journal article" date="2019" name="Environ. Microbiol.">
        <title>Fungal ecological strategies reflected in gene transcription - a case study of two litter decomposers.</title>
        <authorList>
            <person name="Barbi F."/>
            <person name="Kohler A."/>
            <person name="Barry K."/>
            <person name="Baskaran P."/>
            <person name="Daum C."/>
            <person name="Fauchery L."/>
            <person name="Ihrmark K."/>
            <person name="Kuo A."/>
            <person name="LaButti K."/>
            <person name="Lipzen A."/>
            <person name="Morin E."/>
            <person name="Grigoriev I.V."/>
            <person name="Henrissat B."/>
            <person name="Lindahl B."/>
            <person name="Martin F."/>
        </authorList>
    </citation>
    <scope>NUCLEOTIDE SEQUENCE</scope>
    <source>
        <strain evidence="1">JB14</strain>
    </source>
</reference>
<dbReference type="EMBL" id="ML771150">
    <property type="protein sequence ID" value="KAE9382674.1"/>
    <property type="molecule type" value="Genomic_DNA"/>
</dbReference>
<name>A0A6A4GB08_9AGAR</name>
<organism evidence="1 2">
    <name type="scientific">Gymnopus androsaceus JB14</name>
    <dbReference type="NCBI Taxonomy" id="1447944"/>
    <lineage>
        <taxon>Eukaryota</taxon>
        <taxon>Fungi</taxon>
        <taxon>Dikarya</taxon>
        <taxon>Basidiomycota</taxon>
        <taxon>Agaricomycotina</taxon>
        <taxon>Agaricomycetes</taxon>
        <taxon>Agaricomycetidae</taxon>
        <taxon>Agaricales</taxon>
        <taxon>Marasmiineae</taxon>
        <taxon>Omphalotaceae</taxon>
        <taxon>Gymnopus</taxon>
    </lineage>
</organism>